<sequence length="95" mass="10422">MGRTITGQSRRSGSTTPVISVQENGDAKLQWTSCRIAAGLCGLTSCLIDEHKDALDNAKSNYDKVKKTVDELRASEDDIVLENPMKKMLLMPVEP</sequence>
<comment type="caution">
    <text evidence="3">The sequence shown here is derived from an EMBL/GenBank/DDBJ whole genome shotgun (WGS) entry which is preliminary data.</text>
</comment>
<keyword evidence="4" id="KW-1185">Reference proteome</keyword>
<dbReference type="Proteomes" id="UP000237347">
    <property type="component" value="Unassembled WGS sequence"/>
</dbReference>
<evidence type="ECO:0000256" key="2">
    <source>
        <dbReference type="SAM" id="MobiDB-lite"/>
    </source>
</evidence>
<dbReference type="EMBL" id="PKMF04000017">
    <property type="protein sequence ID" value="KAK7858795.1"/>
    <property type="molecule type" value="Genomic_DNA"/>
</dbReference>
<name>A0AAW0M4H7_QUESU</name>
<evidence type="ECO:0000313" key="4">
    <source>
        <dbReference type="Proteomes" id="UP000237347"/>
    </source>
</evidence>
<reference evidence="3 4" key="1">
    <citation type="journal article" date="2018" name="Sci. Data">
        <title>The draft genome sequence of cork oak.</title>
        <authorList>
            <person name="Ramos A.M."/>
            <person name="Usie A."/>
            <person name="Barbosa P."/>
            <person name="Barros P.M."/>
            <person name="Capote T."/>
            <person name="Chaves I."/>
            <person name="Simoes F."/>
            <person name="Abreu I."/>
            <person name="Carrasquinho I."/>
            <person name="Faro C."/>
            <person name="Guimaraes J.B."/>
            <person name="Mendonca D."/>
            <person name="Nobrega F."/>
            <person name="Rodrigues L."/>
            <person name="Saibo N.J.M."/>
            <person name="Varela M.C."/>
            <person name="Egas C."/>
            <person name="Matos J."/>
            <person name="Miguel C.M."/>
            <person name="Oliveira M.M."/>
            <person name="Ricardo C.P."/>
            <person name="Goncalves S."/>
        </authorList>
    </citation>
    <scope>NUCLEOTIDE SEQUENCE [LARGE SCALE GENOMIC DNA]</scope>
    <source>
        <strain evidence="4">cv. HL8</strain>
    </source>
</reference>
<feature type="coiled-coil region" evidence="1">
    <location>
        <begin position="48"/>
        <end position="75"/>
    </location>
</feature>
<organism evidence="3 4">
    <name type="scientific">Quercus suber</name>
    <name type="common">Cork oak</name>
    <dbReference type="NCBI Taxonomy" id="58331"/>
    <lineage>
        <taxon>Eukaryota</taxon>
        <taxon>Viridiplantae</taxon>
        <taxon>Streptophyta</taxon>
        <taxon>Embryophyta</taxon>
        <taxon>Tracheophyta</taxon>
        <taxon>Spermatophyta</taxon>
        <taxon>Magnoliopsida</taxon>
        <taxon>eudicotyledons</taxon>
        <taxon>Gunneridae</taxon>
        <taxon>Pentapetalae</taxon>
        <taxon>rosids</taxon>
        <taxon>fabids</taxon>
        <taxon>Fagales</taxon>
        <taxon>Fagaceae</taxon>
        <taxon>Quercus</taxon>
    </lineage>
</organism>
<proteinExistence type="predicted"/>
<protein>
    <submittedName>
        <fullName evidence="3">Structural maintenance of chromosomes protein 4</fullName>
    </submittedName>
</protein>
<feature type="region of interest" description="Disordered" evidence="2">
    <location>
        <begin position="1"/>
        <end position="22"/>
    </location>
</feature>
<dbReference type="AlphaFoldDB" id="A0AAW0M4H7"/>
<evidence type="ECO:0000256" key="1">
    <source>
        <dbReference type="SAM" id="Coils"/>
    </source>
</evidence>
<evidence type="ECO:0000313" key="3">
    <source>
        <dbReference type="EMBL" id="KAK7858795.1"/>
    </source>
</evidence>
<gene>
    <name evidence="3" type="primary">SMC4_1</name>
    <name evidence="3" type="ORF">CFP56_010545</name>
</gene>
<keyword evidence="1" id="KW-0175">Coiled coil</keyword>
<accession>A0AAW0M4H7</accession>